<dbReference type="SMART" id="SM00606">
    <property type="entry name" value="CBD_IV"/>
    <property type="match status" value="1"/>
</dbReference>
<dbReference type="Gene3D" id="2.150.10.10">
    <property type="entry name" value="Serralysin-like metalloprotease, C-terminal"/>
    <property type="match status" value="2"/>
</dbReference>
<dbReference type="RefSeq" id="WP_206293121.1">
    <property type="nucleotide sequence ID" value="NZ_CP063458.1"/>
</dbReference>
<dbReference type="AlphaFoldDB" id="A0A7M2WXV7"/>
<evidence type="ECO:0000256" key="2">
    <source>
        <dbReference type="ARBA" id="ARBA00022729"/>
    </source>
</evidence>
<organism evidence="4 5">
    <name type="scientific">Humisphaera borealis</name>
    <dbReference type="NCBI Taxonomy" id="2807512"/>
    <lineage>
        <taxon>Bacteria</taxon>
        <taxon>Pseudomonadati</taxon>
        <taxon>Planctomycetota</taxon>
        <taxon>Phycisphaerae</taxon>
        <taxon>Tepidisphaerales</taxon>
        <taxon>Tepidisphaeraceae</taxon>
        <taxon>Humisphaera</taxon>
    </lineage>
</organism>
<evidence type="ECO:0000259" key="3">
    <source>
        <dbReference type="PROSITE" id="PS51175"/>
    </source>
</evidence>
<dbReference type="PANTHER" id="PTHR36842">
    <property type="entry name" value="PROTEIN TOLB HOMOLOG"/>
    <property type="match status" value="1"/>
</dbReference>
<gene>
    <name evidence="4" type="ORF">IPV69_01370</name>
</gene>
<dbReference type="SUPFAM" id="SSF51120">
    <property type="entry name" value="beta-Roll"/>
    <property type="match status" value="2"/>
</dbReference>
<dbReference type="InterPro" id="IPR006584">
    <property type="entry name" value="Cellulose-bd_IV"/>
</dbReference>
<dbReference type="Pfam" id="PF00353">
    <property type="entry name" value="HemolysinCabind"/>
    <property type="match status" value="2"/>
</dbReference>
<reference evidence="4 5" key="1">
    <citation type="submission" date="2020-10" db="EMBL/GenBank/DDBJ databases">
        <title>Wide distribution of Phycisphaera-like planctomycetes from WD2101 soil group in peatlands and genome analysis of the first cultivated representative.</title>
        <authorList>
            <person name="Dedysh S.N."/>
            <person name="Beletsky A.V."/>
            <person name="Ivanova A."/>
            <person name="Kulichevskaya I.S."/>
            <person name="Suzina N.E."/>
            <person name="Philippov D.A."/>
            <person name="Rakitin A.L."/>
            <person name="Mardanov A.V."/>
            <person name="Ravin N.V."/>
        </authorList>
    </citation>
    <scope>NUCLEOTIDE SEQUENCE [LARGE SCALE GENOMIC DNA]</scope>
    <source>
        <strain evidence="4 5">M1803</strain>
    </source>
</reference>
<dbReference type="GO" id="GO:0005509">
    <property type="term" value="F:calcium ion binding"/>
    <property type="evidence" value="ECO:0007669"/>
    <property type="project" value="InterPro"/>
</dbReference>
<evidence type="ECO:0000313" key="5">
    <source>
        <dbReference type="Proteomes" id="UP000593765"/>
    </source>
</evidence>
<dbReference type="InterPro" id="IPR008979">
    <property type="entry name" value="Galactose-bd-like_sf"/>
</dbReference>
<sequence length="1086" mass="114592">MNMSPGFRAIAVEPLERRRLMAADALLTWAAGLIVGDFGGSRGGIFVSRLDGSDMKQITTSQTDNFEFSGHGLNLPDDHPSFSPDGKQIVFTTSRFQDPGQTNNFELAIMNVDGTNIRRLTNSPGIDTEPVFSPDGSKIAFASDRAGNLDIWIMNADGTGLSRLTSAPEAENEPAWSRAGTRLAYTKILDGGVLGVFDAEKDIYIINADGTGNRLVAGLEAEEHDAVWGPGDTQLLITSEKEHTLPFGDVYKVNAATGAYGPNLTIDDSFLHIGGGGDPSWSPDGTKIAYFKAVGGPLLLAGPQKVFVMNANGSGKKKIDAPGIINVHPHIGNLADSDQDGKPDYIDINSPADFTEAMVQDEVRVRNFLGDLTILDSQVGVGRLLGKGYVPTHNFNSFNGMGVAFARDINNNDVSELGRPDVLLYAPKAGRDPTDAFADFPYTLISWGYGSDYDPATIPTFAGFPADAWLVHEAGFHHIVGGTFEPTPPANDVPRGSKVIHTPPDRLVPPPWHERIWDIHFFVNPSGGAPKAAIFDPFGRNIQGFSGASSFFFPQIPYNGKPIPGALVEAENFDMARDFGWKDNSAGNSAGQYRVTDVDIARSLDQATGFDVVGLQAGEFLRYTVNLASTGIHEFALRLSNGQAGGKFHVEIDGVNVSGTLNLPVTAGPKPDYQTVVLFSKSLTAGQHAVKVVFDVAPSGVGSSPRIDSFSLTRQSAPLAKMSPVHEIETITPGTSLTVLYRDNAAINAGMIDAQDIRVVGPGGVVVPVTLVSKSTPKNAVELLATYALAPKGGNWDPTDNGIYTVQLLGNQIADVTGVAIAPRILGTFEVAIPKVAADFDLRRGIRSLTVNGSDNRDVITVTELAGNVVVTINGSQAGPAFAKAGVGSVVINAGGGDDLVQATGLTIPVTIDGGDGNDDMTGGLAADVILGGAGKDIATAQPGDSLDLGAGQDGIVIQGTAAADDIFFTRRIGKDGPRVLVKFNGAQFLLDYKNGETITVHGNGGNDSIQAHDTGGWITSLFGDDGDDLIVGDGGNGSITGGRGHDTIDGRGGSDSIFARDGDRDHIFDDLLDSIRKDDKDRVYR</sequence>
<dbReference type="PRINTS" id="PR00313">
    <property type="entry name" value="CABNDNGRPT"/>
</dbReference>
<dbReference type="Proteomes" id="UP000593765">
    <property type="component" value="Chromosome"/>
</dbReference>
<keyword evidence="2" id="KW-0732">Signal</keyword>
<dbReference type="InterPro" id="IPR041342">
    <property type="entry name" value="CBM35"/>
</dbReference>
<dbReference type="GO" id="GO:0030246">
    <property type="term" value="F:carbohydrate binding"/>
    <property type="evidence" value="ECO:0007669"/>
    <property type="project" value="InterPro"/>
</dbReference>
<dbReference type="Pfam" id="PF18099">
    <property type="entry name" value="CBM_35_2"/>
    <property type="match status" value="1"/>
</dbReference>
<keyword evidence="5" id="KW-1185">Reference proteome</keyword>
<dbReference type="InterPro" id="IPR011659">
    <property type="entry name" value="WD40"/>
</dbReference>
<evidence type="ECO:0000256" key="1">
    <source>
        <dbReference type="ARBA" id="ARBA00009820"/>
    </source>
</evidence>
<dbReference type="CDD" id="cd04080">
    <property type="entry name" value="CBM6_cellulase-like"/>
    <property type="match status" value="1"/>
</dbReference>
<dbReference type="EMBL" id="CP063458">
    <property type="protein sequence ID" value="QOV90052.1"/>
    <property type="molecule type" value="Genomic_DNA"/>
</dbReference>
<name>A0A7M2WXV7_9BACT</name>
<dbReference type="PANTHER" id="PTHR36842:SF1">
    <property type="entry name" value="PROTEIN TOLB"/>
    <property type="match status" value="1"/>
</dbReference>
<dbReference type="Gene3D" id="2.120.10.30">
    <property type="entry name" value="TolB, C-terminal domain"/>
    <property type="match status" value="2"/>
</dbReference>
<dbReference type="Pfam" id="PF07676">
    <property type="entry name" value="PD40"/>
    <property type="match status" value="3"/>
</dbReference>
<evidence type="ECO:0000313" key="4">
    <source>
        <dbReference type="EMBL" id="QOV90052.1"/>
    </source>
</evidence>
<proteinExistence type="inferred from homology"/>
<dbReference type="SUPFAM" id="SSF49785">
    <property type="entry name" value="Galactose-binding domain-like"/>
    <property type="match status" value="1"/>
</dbReference>
<dbReference type="InterPro" id="IPR005084">
    <property type="entry name" value="CBM6"/>
</dbReference>
<dbReference type="PROSITE" id="PS51175">
    <property type="entry name" value="CBM6"/>
    <property type="match status" value="1"/>
</dbReference>
<dbReference type="Gene3D" id="2.60.120.260">
    <property type="entry name" value="Galactose-binding domain-like"/>
    <property type="match status" value="1"/>
</dbReference>
<accession>A0A7M2WXV7</accession>
<dbReference type="KEGG" id="hbs:IPV69_01370"/>
<protein>
    <submittedName>
        <fullName evidence="4">PD40 domain-containing protein</fullName>
    </submittedName>
</protein>
<dbReference type="InterPro" id="IPR011049">
    <property type="entry name" value="Serralysin-like_metalloprot_C"/>
</dbReference>
<dbReference type="InterPro" id="IPR001343">
    <property type="entry name" value="Hemolysn_Ca-bd"/>
</dbReference>
<dbReference type="SUPFAM" id="SSF69304">
    <property type="entry name" value="Tricorn protease N-terminal domain"/>
    <property type="match status" value="1"/>
</dbReference>
<feature type="domain" description="CBM6" evidence="3">
    <location>
        <begin position="566"/>
        <end position="713"/>
    </location>
</feature>
<comment type="similarity">
    <text evidence="1">Belongs to the TolB family.</text>
</comment>
<dbReference type="InterPro" id="IPR011042">
    <property type="entry name" value="6-blade_b-propeller_TolB-like"/>
</dbReference>